<name>A0A813F7Z3_POLGL</name>
<organism evidence="1 2">
    <name type="scientific">Polarella glacialis</name>
    <name type="common">Dinoflagellate</name>
    <dbReference type="NCBI Taxonomy" id="89957"/>
    <lineage>
        <taxon>Eukaryota</taxon>
        <taxon>Sar</taxon>
        <taxon>Alveolata</taxon>
        <taxon>Dinophyceae</taxon>
        <taxon>Suessiales</taxon>
        <taxon>Suessiaceae</taxon>
        <taxon>Polarella</taxon>
    </lineage>
</organism>
<dbReference type="AlphaFoldDB" id="A0A813F7Z3"/>
<evidence type="ECO:0000313" key="1">
    <source>
        <dbReference type="EMBL" id="CAE8607716.1"/>
    </source>
</evidence>
<evidence type="ECO:0000313" key="2">
    <source>
        <dbReference type="Proteomes" id="UP000654075"/>
    </source>
</evidence>
<accession>A0A813F7Z3</accession>
<comment type="caution">
    <text evidence="1">The sequence shown here is derived from an EMBL/GenBank/DDBJ whole genome shotgun (WGS) entry which is preliminary data.</text>
</comment>
<protein>
    <submittedName>
        <fullName evidence="1">Uncharacterized protein</fullName>
    </submittedName>
</protein>
<sequence>MPSSTLCLWCGHEVSYSRGGVADVADFLSEDIRAYNKVSVRLHDKCLVEYRQVGQRMQDKTVPQMLGLLTAMKARLLTGLPFVERTGTSFSRLFTRRTCQYHPVHDRASRHRSSMMDSLRLATAHEGQARLVTEAVWLTVLGFKTFSADVLGALLKPAFLSMNHIDDISVKIRDALGSTQISPPFRGWAGIDKEAEVLTAFRVALKAGQIVDLLISGDGIQGHSMEVDQEDAGDEDIAECGPVPDVPADSCERPLKRLHEDSLERSMASWRAREFTSRTDKTVERFCHFVNYFGRFRAQYSAWDVQRWLPHIEFLDGKEFSRDVLPGPGTVEAIEHVSGVNLKSLRKNVNSAHRSVEEMRRSRILLRMIHNRFQPAAVLLHGQTWCLLSTQFFLCECRKMWYSWEQLRRYVPAPAKLQRWVEEVETAGSEVEWPRLQLDLRGCKRIASPNWFFMSSK</sequence>
<reference evidence="1" key="1">
    <citation type="submission" date="2021-02" db="EMBL/GenBank/DDBJ databases">
        <authorList>
            <person name="Dougan E. K."/>
            <person name="Rhodes N."/>
            <person name="Thang M."/>
            <person name="Chan C."/>
        </authorList>
    </citation>
    <scope>NUCLEOTIDE SEQUENCE</scope>
</reference>
<dbReference type="Proteomes" id="UP000654075">
    <property type="component" value="Unassembled WGS sequence"/>
</dbReference>
<proteinExistence type="predicted"/>
<keyword evidence="2" id="KW-1185">Reference proteome</keyword>
<dbReference type="EMBL" id="CAJNNV010022014">
    <property type="protein sequence ID" value="CAE8607716.1"/>
    <property type="molecule type" value="Genomic_DNA"/>
</dbReference>
<gene>
    <name evidence="1" type="ORF">PGLA1383_LOCUS25626</name>
</gene>